<feature type="region of interest" description="Disordered" evidence="2">
    <location>
        <begin position="433"/>
        <end position="490"/>
    </location>
</feature>
<feature type="region of interest" description="Disordered" evidence="2">
    <location>
        <begin position="1059"/>
        <end position="1082"/>
    </location>
</feature>
<evidence type="ECO:0000313" key="4">
    <source>
        <dbReference type="EMBL" id="KAK8743468.1"/>
    </source>
</evidence>
<keyword evidence="5" id="KW-1185">Reference proteome</keyword>
<feature type="compositionally biased region" description="Polar residues" evidence="2">
    <location>
        <begin position="293"/>
        <end position="305"/>
    </location>
</feature>
<feature type="region of interest" description="Disordered" evidence="2">
    <location>
        <begin position="685"/>
        <end position="705"/>
    </location>
</feature>
<comment type="caution">
    <text evidence="4">The sequence shown here is derived from an EMBL/GenBank/DDBJ whole genome shotgun (WGS) entry which is preliminary data.</text>
</comment>
<dbReference type="PANTHER" id="PTHR23509">
    <property type="entry name" value="PA-PL1 PHOSPHOLIPASE FAMILY"/>
    <property type="match status" value="1"/>
</dbReference>
<feature type="compositionally biased region" description="Basic and acidic residues" evidence="2">
    <location>
        <begin position="1069"/>
        <end position="1082"/>
    </location>
</feature>
<evidence type="ECO:0000313" key="5">
    <source>
        <dbReference type="Proteomes" id="UP001445076"/>
    </source>
</evidence>
<accession>A0AAW0XVX7</accession>
<proteinExistence type="inferred from homology"/>
<dbReference type="Proteomes" id="UP001445076">
    <property type="component" value="Unassembled WGS sequence"/>
</dbReference>
<dbReference type="SMART" id="SM01127">
    <property type="entry name" value="DDHD"/>
    <property type="match status" value="1"/>
</dbReference>
<protein>
    <recommendedName>
        <fullName evidence="3">DDHD domain-containing protein</fullName>
    </recommendedName>
</protein>
<comment type="similarity">
    <text evidence="1">Belongs to the PA-PLA1 family.</text>
</comment>
<evidence type="ECO:0000256" key="1">
    <source>
        <dbReference type="ARBA" id="ARBA00038464"/>
    </source>
</evidence>
<feature type="domain" description="DDHD" evidence="3">
    <location>
        <begin position="1107"/>
        <end position="1309"/>
    </location>
</feature>
<evidence type="ECO:0000256" key="2">
    <source>
        <dbReference type="SAM" id="MobiDB-lite"/>
    </source>
</evidence>
<dbReference type="InterPro" id="IPR004177">
    <property type="entry name" value="DDHD_dom"/>
</dbReference>
<dbReference type="GO" id="GO:0046872">
    <property type="term" value="F:metal ion binding"/>
    <property type="evidence" value="ECO:0007669"/>
    <property type="project" value="InterPro"/>
</dbReference>
<feature type="non-terminal residue" evidence="4">
    <location>
        <position position="1"/>
    </location>
</feature>
<gene>
    <name evidence="4" type="ORF">OTU49_001097</name>
</gene>
<dbReference type="GO" id="GO:0030134">
    <property type="term" value="C:COPII-coated ER to Golgi transport vesicle"/>
    <property type="evidence" value="ECO:0007669"/>
    <property type="project" value="TreeGrafter"/>
</dbReference>
<feature type="compositionally biased region" description="Low complexity" evidence="2">
    <location>
        <begin position="268"/>
        <end position="289"/>
    </location>
</feature>
<dbReference type="EMBL" id="JARKIK010000024">
    <property type="protein sequence ID" value="KAK8743467.1"/>
    <property type="molecule type" value="Genomic_DNA"/>
</dbReference>
<sequence>RVKMATDTPVNPLLVSANTSSTFDGFQSAAVLVPPRISEAVSNEEALEQSGSVPTLPDATAVGKTQTLGSQFQELYTGETAVAGAMHSLSLVSPGKPPQLKFTSSTTSPLVPPPIGPLVPSPSGPLVAPPTGPLVPPPTRPLVPPPTRPLVPPPIGPLGEAFKSGISAVGLQSAGPTTSPSFTSFPQPASFVSGMLGGSQNYSPVSMGSQVTDPPLGPLPSVGPLHSSTHSVGPTHITALRVGPPYSTTTLTQQPLATAILSPPSTIPTVVSTPSTTPRVIPPSSTTPRVIPPSSTTSLIGPLPSTTPLIGPLPSTTPLIGPPLSTTPLIRPPLSTTPLLPPPSTTTIVPPPSSTPSIVPPPSSTPSVVPPPSSTPSIVPPPSSTPSIVPSPFSTVASPLPTFGPPSVSPVDTPPSFVSYVGPPPSFVSPVGPPLSSISSVGPPPSSVSPVSLPPSSISPVGPSPSSVSPVGPLPSSVSPVVPLPVSEPSPVRPFPANLSESLPAAMLPISTSPARGSTASQIGGISGSVPFPMGPSTAGCIPLHLPPLDTRESSSLGPPPMGFSVPDQDFGDNNMKGSSTLRRPRSKYVVQQPGYDPLQPSPCAVSPRYPPATSTLSPPLQTNIPYVSPSLSYPSPFLPLDADASANANVLESFSSILSPSPSAPFAASSVDTGLSSVNLGEKFSEAASSPPPSTSPRASFVQSDNSSVIPPSFETMATNSVISGSVYHPVIYHWFYGVGRPQVWRPFSFADSFNLEEAFLQDSTELVPTEGGRYDVNVKERTRRAVYWEQDEPCPIRRCSWFKKSPLDAQPLPYDEQIAEQLESEYRDAFTSGQWHRQVDLKGGDRIMIHSPRAMIHYIGVAEEGEFPSAVSVHSSQSPLTVKRGTEDFEIDDGEAEKVDHLVFLIHGIGSVCDLRFRAVVECVDDFRRLGQQLLSSHFKQSVDMGTVGRVEILPISWHKALHGDATGIDEKLKPITLRSIPKLREFTNDTILDVLLFNSPIYCQHIMDTVASEMNRLYSVFCERNPAFSGQVSLGGHSLGSVILFDLLMHQSPNSDDTLDSTLSSPKDDHDDCRKDRGDSITSPVDYLMGAAGTGQPSIVYPQISFKPEALFLMGSPIAMFITVRGIDTIGPDFQLPTCKRVFNIFHPFDPVAYRLETLIDPSLTEVRPVLVPHHKGRKRMHLELKETIERVGTEFKQKIVDSIQNTWNRLYQLYSGTPASQSLHQHVDEALADHLYPEEEEDGQPGSGGELKIPVGCLNQGRRIDYVLQEKPYESFNEYIFALQAHVTYWESEDTMLLMLKELYEPQGILCDAEINRKQIPSTSQLGLNGDPGLSSASLSPSTPPVSRASPPQLVPTDYSDTTSHLTEPVPLLSATMSSPVLPSVMLPPINSAPSGTLNEGPRVISGRPVVDVTLQQTVGMDPTLRPVDKPVVGPPPKIPGGTFVRTSPFRR</sequence>
<dbReference type="EMBL" id="JARKIK010000024">
    <property type="protein sequence ID" value="KAK8743468.1"/>
    <property type="molecule type" value="Genomic_DNA"/>
</dbReference>
<feature type="compositionally biased region" description="Low complexity" evidence="2">
    <location>
        <begin position="1336"/>
        <end position="1351"/>
    </location>
</feature>
<evidence type="ECO:0000259" key="3">
    <source>
        <dbReference type="PROSITE" id="PS51043"/>
    </source>
</evidence>
<dbReference type="Pfam" id="PF02825">
    <property type="entry name" value="WWE"/>
    <property type="match status" value="1"/>
</dbReference>
<reference evidence="4 5" key="1">
    <citation type="journal article" date="2024" name="BMC Genomics">
        <title>Genome assembly of redclaw crayfish (Cherax quadricarinatus) provides insights into its immune adaptation and hypoxia tolerance.</title>
        <authorList>
            <person name="Liu Z."/>
            <person name="Zheng J."/>
            <person name="Li H."/>
            <person name="Fang K."/>
            <person name="Wang S."/>
            <person name="He J."/>
            <person name="Zhou D."/>
            <person name="Weng S."/>
            <person name="Chi M."/>
            <person name="Gu Z."/>
            <person name="He J."/>
            <person name="Li F."/>
            <person name="Wang M."/>
        </authorList>
    </citation>
    <scope>NUCLEOTIDE SEQUENCE [LARGE SCALE GENOMIC DNA]</scope>
    <source>
        <strain evidence="4">ZL_2023a</strain>
    </source>
</reference>
<feature type="region of interest" description="Disordered" evidence="2">
    <location>
        <begin position="1426"/>
        <end position="1456"/>
    </location>
</feature>
<feature type="region of interest" description="Disordered" evidence="2">
    <location>
        <begin position="325"/>
        <end position="386"/>
    </location>
</feature>
<feature type="region of interest" description="Disordered" evidence="2">
    <location>
        <begin position="1326"/>
        <end position="1367"/>
    </location>
</feature>
<feature type="compositionally biased region" description="Low complexity" evidence="2">
    <location>
        <begin position="448"/>
        <end position="481"/>
    </location>
</feature>
<dbReference type="InterPro" id="IPR004170">
    <property type="entry name" value="WWE_dom"/>
</dbReference>
<dbReference type="InterPro" id="IPR058055">
    <property type="entry name" value="PA-PLA1"/>
</dbReference>
<dbReference type="GO" id="GO:0004620">
    <property type="term" value="F:phospholipase activity"/>
    <property type="evidence" value="ECO:0007669"/>
    <property type="project" value="TreeGrafter"/>
</dbReference>
<dbReference type="PROSITE" id="PS51043">
    <property type="entry name" value="DDHD"/>
    <property type="match status" value="1"/>
</dbReference>
<reference evidence="4" key="2">
    <citation type="submission" date="2024-01" db="EMBL/GenBank/DDBJ databases">
        <authorList>
            <person name="He J."/>
            <person name="Wang M."/>
            <person name="Zheng J."/>
            <person name="Liu Z."/>
        </authorList>
    </citation>
    <scope>NUCLEOTIDE SEQUENCE</scope>
    <source>
        <strain evidence="4">ZL_2023a</strain>
        <tissue evidence="4">Muscle</tissue>
    </source>
</reference>
<feature type="compositionally biased region" description="Pro residues" evidence="2">
    <location>
        <begin position="339"/>
        <end position="384"/>
    </location>
</feature>
<feature type="compositionally biased region" description="Low complexity" evidence="2">
    <location>
        <begin position="325"/>
        <end position="338"/>
    </location>
</feature>
<name>A0AAW0XVX7_CHEQU</name>
<feature type="compositionally biased region" description="Low complexity" evidence="2">
    <location>
        <begin position="1059"/>
        <end position="1068"/>
    </location>
</feature>
<dbReference type="PANTHER" id="PTHR23509:SF10">
    <property type="entry name" value="LD21067P"/>
    <property type="match status" value="1"/>
</dbReference>
<organism evidence="4 5">
    <name type="scientific">Cherax quadricarinatus</name>
    <name type="common">Australian red claw crayfish</name>
    <dbReference type="NCBI Taxonomy" id="27406"/>
    <lineage>
        <taxon>Eukaryota</taxon>
        <taxon>Metazoa</taxon>
        <taxon>Ecdysozoa</taxon>
        <taxon>Arthropoda</taxon>
        <taxon>Crustacea</taxon>
        <taxon>Multicrustacea</taxon>
        <taxon>Malacostraca</taxon>
        <taxon>Eumalacostraca</taxon>
        <taxon>Eucarida</taxon>
        <taxon>Decapoda</taxon>
        <taxon>Pleocyemata</taxon>
        <taxon>Astacidea</taxon>
        <taxon>Parastacoidea</taxon>
        <taxon>Parastacidae</taxon>
        <taxon>Cherax</taxon>
    </lineage>
</organism>
<dbReference type="InterPro" id="IPR057825">
    <property type="entry name" value="WWE_SEC23-DDH2"/>
</dbReference>
<feature type="region of interest" description="Disordered" evidence="2">
    <location>
        <begin position="268"/>
        <end position="305"/>
    </location>
</feature>
<dbReference type="Pfam" id="PF23464">
    <property type="entry name" value="WWE_3"/>
    <property type="match status" value="1"/>
</dbReference>
<feature type="region of interest" description="Disordered" evidence="2">
    <location>
        <begin position="550"/>
        <end position="587"/>
    </location>
</feature>
<dbReference type="Pfam" id="PF02862">
    <property type="entry name" value="DDHD"/>
    <property type="match status" value="1"/>
</dbReference>